<dbReference type="Pfam" id="PF00126">
    <property type="entry name" value="HTH_1"/>
    <property type="match status" value="1"/>
</dbReference>
<accession>A0A0R0D0G6</accession>
<dbReference type="PANTHER" id="PTHR30537">
    <property type="entry name" value="HTH-TYPE TRANSCRIPTIONAL REGULATOR"/>
    <property type="match status" value="1"/>
</dbReference>
<evidence type="ECO:0000256" key="3">
    <source>
        <dbReference type="ARBA" id="ARBA00023125"/>
    </source>
</evidence>
<sequence length="300" mass="33169">MDRLTAIDVFIEVAERGSLTAAADALDMSRPMVTRYLAALEQWLGARLLHRTTRRVGLTGPGETALMRFQQMRGVRQELEDELASQDPEPHGVLRVTASVSFGQLHLAPAVADYVQRYTQARIELLMVDRIVNLVEERIDLAVRISRQIDPALIARRLADCRSVLCAAPAYLEQHGIPHSAEQLATHNCLTHHYVGKGVWRLQRDGREVAVSVGGNISANDSSLLLEAVRRGSGIAMLPAYQVNPLLASGELVALLADYTLEEMGLHAVYASRRQQSTLLRSFVDFLVERFASPAFAAYC</sequence>
<evidence type="ECO:0000256" key="2">
    <source>
        <dbReference type="ARBA" id="ARBA00023015"/>
    </source>
</evidence>
<evidence type="ECO:0000313" key="7">
    <source>
        <dbReference type="Proteomes" id="UP000051386"/>
    </source>
</evidence>
<protein>
    <submittedName>
        <fullName evidence="6">LysR family transcriptional regulator</fullName>
    </submittedName>
</protein>
<dbReference type="InterPro" id="IPR000847">
    <property type="entry name" value="LysR_HTH_N"/>
</dbReference>
<dbReference type="Gene3D" id="1.10.10.10">
    <property type="entry name" value="Winged helix-like DNA-binding domain superfamily/Winged helix DNA-binding domain"/>
    <property type="match status" value="1"/>
</dbReference>
<comment type="similarity">
    <text evidence="1">Belongs to the LysR transcriptional regulatory family.</text>
</comment>
<dbReference type="InterPro" id="IPR058163">
    <property type="entry name" value="LysR-type_TF_proteobact-type"/>
</dbReference>
<dbReference type="FunFam" id="3.40.190.290:FF:000001">
    <property type="entry name" value="Transcriptional regulator, LysR family"/>
    <property type="match status" value="1"/>
</dbReference>
<dbReference type="Gene3D" id="3.40.190.290">
    <property type="match status" value="1"/>
</dbReference>
<dbReference type="CDD" id="cd08422">
    <property type="entry name" value="PBP2_CrgA_like"/>
    <property type="match status" value="1"/>
</dbReference>
<dbReference type="Pfam" id="PF03466">
    <property type="entry name" value="LysR_substrate"/>
    <property type="match status" value="1"/>
</dbReference>
<dbReference type="SUPFAM" id="SSF46785">
    <property type="entry name" value="Winged helix' DNA-binding domain"/>
    <property type="match status" value="1"/>
</dbReference>
<keyword evidence="4" id="KW-0804">Transcription</keyword>
<dbReference type="InterPro" id="IPR036388">
    <property type="entry name" value="WH-like_DNA-bd_sf"/>
</dbReference>
<dbReference type="RefSeq" id="WP_057507905.1">
    <property type="nucleotide sequence ID" value="NZ_LDJK01000021.1"/>
</dbReference>
<dbReference type="PATRIC" id="fig|517011.3.peg.972"/>
<evidence type="ECO:0000259" key="5">
    <source>
        <dbReference type="PROSITE" id="PS50931"/>
    </source>
</evidence>
<proteinExistence type="inferred from homology"/>
<dbReference type="InterPro" id="IPR036390">
    <property type="entry name" value="WH_DNA-bd_sf"/>
</dbReference>
<dbReference type="GO" id="GO:0043565">
    <property type="term" value="F:sequence-specific DNA binding"/>
    <property type="evidence" value="ECO:0007669"/>
    <property type="project" value="TreeGrafter"/>
</dbReference>
<evidence type="ECO:0000256" key="4">
    <source>
        <dbReference type="ARBA" id="ARBA00023163"/>
    </source>
</evidence>
<reference evidence="6 7" key="1">
    <citation type="submission" date="2015-05" db="EMBL/GenBank/DDBJ databases">
        <title>Genome sequencing and analysis of members of genus Stenotrophomonas.</title>
        <authorList>
            <person name="Patil P.P."/>
            <person name="Midha S."/>
            <person name="Patil P.B."/>
        </authorList>
    </citation>
    <scope>NUCLEOTIDE SEQUENCE [LARGE SCALE GENOMIC DNA]</scope>
    <source>
        <strain evidence="6 7">DSM 21508</strain>
    </source>
</reference>
<keyword evidence="3" id="KW-0238">DNA-binding</keyword>
<dbReference type="AlphaFoldDB" id="A0A0R0D0G6"/>
<keyword evidence="7" id="KW-1185">Reference proteome</keyword>
<comment type="caution">
    <text evidence="6">The sequence shown here is derived from an EMBL/GenBank/DDBJ whole genome shotgun (WGS) entry which is preliminary data.</text>
</comment>
<dbReference type="EMBL" id="LDJK01000021">
    <property type="protein sequence ID" value="KRG74678.1"/>
    <property type="molecule type" value="Genomic_DNA"/>
</dbReference>
<dbReference type="SUPFAM" id="SSF53850">
    <property type="entry name" value="Periplasmic binding protein-like II"/>
    <property type="match status" value="1"/>
</dbReference>
<dbReference type="PANTHER" id="PTHR30537:SF35">
    <property type="entry name" value="TRANSCRIPTIONAL REGULATORY PROTEIN"/>
    <property type="match status" value="1"/>
</dbReference>
<feature type="domain" description="HTH lysR-type" evidence="5">
    <location>
        <begin position="1"/>
        <end position="59"/>
    </location>
</feature>
<dbReference type="GO" id="GO:0003700">
    <property type="term" value="F:DNA-binding transcription factor activity"/>
    <property type="evidence" value="ECO:0007669"/>
    <property type="project" value="InterPro"/>
</dbReference>
<organism evidence="6 7">
    <name type="scientific">Stenotrophomonas chelatiphaga</name>
    <dbReference type="NCBI Taxonomy" id="517011"/>
    <lineage>
        <taxon>Bacteria</taxon>
        <taxon>Pseudomonadati</taxon>
        <taxon>Pseudomonadota</taxon>
        <taxon>Gammaproteobacteria</taxon>
        <taxon>Lysobacterales</taxon>
        <taxon>Lysobacteraceae</taxon>
        <taxon>Stenotrophomonas</taxon>
    </lineage>
</organism>
<dbReference type="Proteomes" id="UP000051386">
    <property type="component" value="Unassembled WGS sequence"/>
</dbReference>
<keyword evidence="2" id="KW-0805">Transcription regulation</keyword>
<dbReference type="GO" id="GO:0006351">
    <property type="term" value="P:DNA-templated transcription"/>
    <property type="evidence" value="ECO:0007669"/>
    <property type="project" value="TreeGrafter"/>
</dbReference>
<gene>
    <name evidence="6" type="ORF">ABB28_06760</name>
</gene>
<dbReference type="FunFam" id="1.10.10.10:FF:000001">
    <property type="entry name" value="LysR family transcriptional regulator"/>
    <property type="match status" value="1"/>
</dbReference>
<evidence type="ECO:0000256" key="1">
    <source>
        <dbReference type="ARBA" id="ARBA00009437"/>
    </source>
</evidence>
<dbReference type="PROSITE" id="PS50931">
    <property type="entry name" value="HTH_LYSR"/>
    <property type="match status" value="1"/>
</dbReference>
<name>A0A0R0D0G6_9GAMM</name>
<dbReference type="InterPro" id="IPR005119">
    <property type="entry name" value="LysR_subst-bd"/>
</dbReference>
<evidence type="ECO:0000313" key="6">
    <source>
        <dbReference type="EMBL" id="KRG74678.1"/>
    </source>
</evidence>